<keyword evidence="2 7" id="KW-0378">Hydrolase</keyword>
<dbReference type="Gene3D" id="3.10.310.30">
    <property type="match status" value="1"/>
</dbReference>
<dbReference type="Pfam" id="PF00884">
    <property type="entry name" value="Sulfatase"/>
    <property type="match status" value="1"/>
</dbReference>
<dbReference type="Gene3D" id="3.30.1120.10">
    <property type="match status" value="1"/>
</dbReference>
<dbReference type="InterPro" id="IPR001667">
    <property type="entry name" value="DDH_dom"/>
</dbReference>
<dbReference type="GO" id="GO:0003676">
    <property type="term" value="F:nucleic acid binding"/>
    <property type="evidence" value="ECO:0007669"/>
    <property type="project" value="InterPro"/>
</dbReference>
<dbReference type="InterPro" id="IPR017850">
    <property type="entry name" value="Alkaline_phosphatase_core_sf"/>
</dbReference>
<dbReference type="Pfam" id="PF01368">
    <property type="entry name" value="DHH"/>
    <property type="match status" value="1"/>
</dbReference>
<feature type="domain" description="DDH" evidence="5">
    <location>
        <begin position="619"/>
        <end position="765"/>
    </location>
</feature>
<organism evidence="7 8">
    <name type="scientific">Fuerstiella marisgermanici</name>
    <dbReference type="NCBI Taxonomy" id="1891926"/>
    <lineage>
        <taxon>Bacteria</taxon>
        <taxon>Pseudomonadati</taxon>
        <taxon>Planctomycetota</taxon>
        <taxon>Planctomycetia</taxon>
        <taxon>Planctomycetales</taxon>
        <taxon>Planctomycetaceae</taxon>
        <taxon>Fuerstiella</taxon>
    </lineage>
</organism>
<evidence type="ECO:0000256" key="1">
    <source>
        <dbReference type="ARBA" id="ARBA00008779"/>
    </source>
</evidence>
<dbReference type="CDD" id="cd16143">
    <property type="entry name" value="ARS_like"/>
    <property type="match status" value="1"/>
</dbReference>
<feature type="domain" description="DHHA1" evidence="6">
    <location>
        <begin position="849"/>
        <end position="925"/>
    </location>
</feature>
<keyword evidence="8" id="KW-1185">Reference proteome</keyword>
<proteinExistence type="inferred from homology"/>
<keyword evidence="3" id="KW-1133">Transmembrane helix</keyword>
<feature type="domain" description="Sulfatase N-terminal" evidence="4">
    <location>
        <begin position="60"/>
        <end position="427"/>
    </location>
</feature>
<dbReference type="PANTHER" id="PTHR42693:SF53">
    <property type="entry name" value="ENDO-4-O-SULFATASE"/>
    <property type="match status" value="1"/>
</dbReference>
<keyword evidence="3" id="KW-0472">Membrane</keyword>
<dbReference type="PANTHER" id="PTHR42693">
    <property type="entry name" value="ARYLSULFATASE FAMILY MEMBER"/>
    <property type="match status" value="1"/>
</dbReference>
<dbReference type="SUPFAM" id="SSF53649">
    <property type="entry name" value="Alkaline phosphatase-like"/>
    <property type="match status" value="1"/>
</dbReference>
<evidence type="ECO:0000259" key="5">
    <source>
        <dbReference type="Pfam" id="PF01368"/>
    </source>
</evidence>
<feature type="transmembrane region" description="Helical" evidence="3">
    <location>
        <begin position="21"/>
        <end position="44"/>
    </location>
</feature>
<dbReference type="Gene3D" id="3.40.720.10">
    <property type="entry name" value="Alkaline Phosphatase, subunit A"/>
    <property type="match status" value="1"/>
</dbReference>
<dbReference type="Pfam" id="PF02272">
    <property type="entry name" value="DHHA1"/>
    <property type="match status" value="1"/>
</dbReference>
<evidence type="ECO:0000256" key="2">
    <source>
        <dbReference type="ARBA" id="ARBA00022801"/>
    </source>
</evidence>
<dbReference type="SUPFAM" id="SSF64182">
    <property type="entry name" value="DHH phosphoesterases"/>
    <property type="match status" value="1"/>
</dbReference>
<dbReference type="InterPro" id="IPR000917">
    <property type="entry name" value="Sulfatase_N"/>
</dbReference>
<evidence type="ECO:0000259" key="6">
    <source>
        <dbReference type="Pfam" id="PF02272"/>
    </source>
</evidence>
<dbReference type="GO" id="GO:0004065">
    <property type="term" value="F:arylsulfatase activity"/>
    <property type="evidence" value="ECO:0007669"/>
    <property type="project" value="TreeGrafter"/>
</dbReference>
<evidence type="ECO:0000313" key="7">
    <source>
        <dbReference type="EMBL" id="APZ94555.1"/>
    </source>
</evidence>
<sequence>MEIEKVDASVRTDHRRGLPPSGFSMNLVQVISAMALWMPFALFLPSPVYASTSDKSTPRPNIIVILADDLGYGDLSCYNSKCAYKTPRLDRMAKEGVRFTDAHSPSTICSPSRYGLFSGNQIYRSTGRGGGAFEGPGGPSYLKPGTLTIGQMLQEQGYRTGVFGKWHVGLSWFDKDGKRLGGGFENSLLIDYEKSTPLIDGPNQRGFDQSFITPNCPNTDPLYVYIDNGMVPVPASQRHDRNSLPNPGGKWRWDNDEGWKSPDYNFMNADLLFYEKTKTFITDHRRNTPNKPFFAVLSTQITHAPVLPADEFNSATQAGPRGDFVYELDTLVGKTLDLLQELGIDDNTLVLFNSDNGAETLHVDWMRRDHQHDASGGWRGMKRDGWEGGHRVPFIARWPGHIPAGRVTTQMTNTTDIFATLASIVGYKLPDDAAVDSFDMLPAMLGTVEDDAPIRPHMLTQSFRGEFQIRQGDWKYLDHTGSGGNSYARGMMKEYALPELAPEAPGQLYNLKADPGETQNLFFSEAAKRIELQSLLRQLKSSGRSAPRGRQPVSEIPQQLIVPPSALLQIVDCCAICYCPASPRRGADMRGLITAVEGLSVSSLDWAPLRAIIEENQTFLITSHVRPDADALGSELGMAAILQAFGKTATIVNATSPPTTLHFLNPDGGILKLNEDIPRDKLPDVDVHIVVDTSAWQQLGAMADVVQKAGKKRVVIDHHVSSDNMGATEFKDVQSAATGELIYDAACFLGVTFDATVASALYAAIATDTGWFRFPSTSGDTMRTAAALMELGAEPHELFRLLNEQKSLPRMHLKGRVLARMTTLCDNRLAWIYVDKQDLDETKSVPSDTEGLVNECLTLAGVEAAFIAVQLPSGMIKFSLRCRPPHDVAALAENFGGGGHKLASGATLEGPLTEASSKVLAKFTEMMSDSSGE</sequence>
<comment type="similarity">
    <text evidence="1">Belongs to the sulfatase family.</text>
</comment>
<protein>
    <submittedName>
        <fullName evidence="7">Bifunctional oligoribonuclease and PAP phosphatase NrnA</fullName>
        <ecNumber evidence="7">3.1.-.-</ecNumber>
    </submittedName>
</protein>
<dbReference type="EMBL" id="CP017641">
    <property type="protein sequence ID" value="APZ94555.1"/>
    <property type="molecule type" value="Genomic_DNA"/>
</dbReference>
<name>A0A1P8WKH3_9PLAN</name>
<dbReference type="STRING" id="1891926.Fuma_04187"/>
<gene>
    <name evidence="7" type="primary">nrnA</name>
    <name evidence="7" type="ORF">Fuma_04187</name>
</gene>
<evidence type="ECO:0000259" key="4">
    <source>
        <dbReference type="Pfam" id="PF00884"/>
    </source>
</evidence>
<reference evidence="7 8" key="1">
    <citation type="journal article" date="2016" name="Front. Microbiol.">
        <title>Fuerstia marisgermanicae gen. nov., sp. nov., an Unusual Member of the Phylum Planctomycetes from the German Wadden Sea.</title>
        <authorList>
            <person name="Kohn T."/>
            <person name="Heuer A."/>
            <person name="Jogler M."/>
            <person name="Vollmers J."/>
            <person name="Boedeker C."/>
            <person name="Bunk B."/>
            <person name="Rast P."/>
            <person name="Borchert D."/>
            <person name="Glockner I."/>
            <person name="Freese H.M."/>
            <person name="Klenk H.P."/>
            <person name="Overmann J."/>
            <person name="Kaster A.K."/>
            <person name="Rohde M."/>
            <person name="Wiegand S."/>
            <person name="Jogler C."/>
        </authorList>
    </citation>
    <scope>NUCLEOTIDE SEQUENCE [LARGE SCALE GENOMIC DNA]</scope>
    <source>
        <strain evidence="7 8">NH11</strain>
    </source>
</reference>
<evidence type="ECO:0000256" key="3">
    <source>
        <dbReference type="SAM" id="Phobius"/>
    </source>
</evidence>
<keyword evidence="3" id="KW-0812">Transmembrane</keyword>
<dbReference type="KEGG" id="fmr:Fuma_04187"/>
<evidence type="ECO:0000313" key="8">
    <source>
        <dbReference type="Proteomes" id="UP000187735"/>
    </source>
</evidence>
<dbReference type="Proteomes" id="UP000187735">
    <property type="component" value="Chromosome"/>
</dbReference>
<dbReference type="InterPro" id="IPR050738">
    <property type="entry name" value="Sulfatase"/>
</dbReference>
<dbReference type="EC" id="3.1.-.-" evidence="7"/>
<dbReference type="AlphaFoldDB" id="A0A1P8WKH3"/>
<dbReference type="InterPro" id="IPR003156">
    <property type="entry name" value="DHHA1_dom"/>
</dbReference>
<dbReference type="InterPro" id="IPR038763">
    <property type="entry name" value="DHH_sf"/>
</dbReference>
<accession>A0A1P8WKH3</accession>
<dbReference type="Gene3D" id="3.90.1640.10">
    <property type="entry name" value="inorganic pyrophosphatase (n-terminal core)"/>
    <property type="match status" value="1"/>
</dbReference>